<organism evidence="1 2">
    <name type="scientific">Pararobbsia alpina</name>
    <dbReference type="NCBI Taxonomy" id="621374"/>
    <lineage>
        <taxon>Bacteria</taxon>
        <taxon>Pseudomonadati</taxon>
        <taxon>Pseudomonadota</taxon>
        <taxon>Betaproteobacteria</taxon>
        <taxon>Burkholderiales</taxon>
        <taxon>Burkholderiaceae</taxon>
        <taxon>Pararobbsia</taxon>
    </lineage>
</organism>
<dbReference type="EMBL" id="CADIKM010000031">
    <property type="protein sequence ID" value="CAB3798874.1"/>
    <property type="molecule type" value="Genomic_DNA"/>
</dbReference>
<sequence>MMSIALNTAVAPTYLTNTAPGMLAAGRTSDLRPAADHHTDSSRMPQSLDDLLVGAIQRAGASTRAQMAAIQAVMPVPELFDEGEDEMINLQNLLGDFSIAVSLQSALARKAVGAIETLIKS</sequence>
<dbReference type="NCBIfam" id="NF038054">
    <property type="entry name" value="T3SS_SctI"/>
    <property type="match status" value="1"/>
</dbReference>
<keyword evidence="2" id="KW-1185">Reference proteome</keyword>
<dbReference type="Proteomes" id="UP000494115">
    <property type="component" value="Unassembled WGS sequence"/>
</dbReference>
<dbReference type="AlphaFoldDB" id="A0A6S7BQ65"/>
<evidence type="ECO:0000313" key="1">
    <source>
        <dbReference type="EMBL" id="CAB3798874.1"/>
    </source>
</evidence>
<protein>
    <submittedName>
        <fullName evidence="1">Uncharacterized protein</fullName>
    </submittedName>
</protein>
<accession>A0A6S7BQ65</accession>
<proteinExistence type="predicted"/>
<name>A0A6S7BQ65_9BURK</name>
<reference evidence="1 2" key="1">
    <citation type="submission" date="2020-04" db="EMBL/GenBank/DDBJ databases">
        <authorList>
            <person name="De Canck E."/>
        </authorList>
    </citation>
    <scope>NUCLEOTIDE SEQUENCE [LARGE SCALE GENOMIC DNA]</scope>
    <source>
        <strain evidence="1 2">LMG 28138</strain>
    </source>
</reference>
<evidence type="ECO:0000313" key="2">
    <source>
        <dbReference type="Proteomes" id="UP000494115"/>
    </source>
</evidence>
<gene>
    <name evidence="1" type="ORF">LMG28138_04544</name>
</gene>
<dbReference type="InterPro" id="IPR047754">
    <property type="entry name" value="T3SS_SctI-like"/>
</dbReference>